<organism evidence="1 2">
    <name type="scientific">Polyporus arcularius HHB13444</name>
    <dbReference type="NCBI Taxonomy" id="1314778"/>
    <lineage>
        <taxon>Eukaryota</taxon>
        <taxon>Fungi</taxon>
        <taxon>Dikarya</taxon>
        <taxon>Basidiomycota</taxon>
        <taxon>Agaricomycotina</taxon>
        <taxon>Agaricomycetes</taxon>
        <taxon>Polyporales</taxon>
        <taxon>Polyporaceae</taxon>
        <taxon>Polyporus</taxon>
    </lineage>
</organism>
<dbReference type="Proteomes" id="UP000308197">
    <property type="component" value="Unassembled WGS sequence"/>
</dbReference>
<protein>
    <submittedName>
        <fullName evidence="1">Uncharacterized protein</fullName>
    </submittedName>
</protein>
<gene>
    <name evidence="1" type="ORF">K466DRAFT_329026</name>
</gene>
<reference evidence="1 2" key="1">
    <citation type="journal article" date="2019" name="Nat. Ecol. Evol.">
        <title>Megaphylogeny resolves global patterns of mushroom evolution.</title>
        <authorList>
            <person name="Varga T."/>
            <person name="Krizsan K."/>
            <person name="Foldi C."/>
            <person name="Dima B."/>
            <person name="Sanchez-Garcia M."/>
            <person name="Sanchez-Ramirez S."/>
            <person name="Szollosi G.J."/>
            <person name="Szarkandi J.G."/>
            <person name="Papp V."/>
            <person name="Albert L."/>
            <person name="Andreopoulos W."/>
            <person name="Angelini C."/>
            <person name="Antonin V."/>
            <person name="Barry K.W."/>
            <person name="Bougher N.L."/>
            <person name="Buchanan P."/>
            <person name="Buyck B."/>
            <person name="Bense V."/>
            <person name="Catcheside P."/>
            <person name="Chovatia M."/>
            <person name="Cooper J."/>
            <person name="Damon W."/>
            <person name="Desjardin D."/>
            <person name="Finy P."/>
            <person name="Geml J."/>
            <person name="Haridas S."/>
            <person name="Hughes K."/>
            <person name="Justo A."/>
            <person name="Karasinski D."/>
            <person name="Kautmanova I."/>
            <person name="Kiss B."/>
            <person name="Kocsube S."/>
            <person name="Kotiranta H."/>
            <person name="LaButti K.M."/>
            <person name="Lechner B.E."/>
            <person name="Liimatainen K."/>
            <person name="Lipzen A."/>
            <person name="Lukacs Z."/>
            <person name="Mihaltcheva S."/>
            <person name="Morgado L.N."/>
            <person name="Niskanen T."/>
            <person name="Noordeloos M.E."/>
            <person name="Ohm R.A."/>
            <person name="Ortiz-Santana B."/>
            <person name="Ovrebo C."/>
            <person name="Racz N."/>
            <person name="Riley R."/>
            <person name="Savchenko A."/>
            <person name="Shiryaev A."/>
            <person name="Soop K."/>
            <person name="Spirin V."/>
            <person name="Szebenyi C."/>
            <person name="Tomsovsky M."/>
            <person name="Tulloss R.E."/>
            <person name="Uehling J."/>
            <person name="Grigoriev I.V."/>
            <person name="Vagvolgyi C."/>
            <person name="Papp T."/>
            <person name="Martin F.M."/>
            <person name="Miettinen O."/>
            <person name="Hibbett D.S."/>
            <person name="Nagy L.G."/>
        </authorList>
    </citation>
    <scope>NUCLEOTIDE SEQUENCE [LARGE SCALE GENOMIC DNA]</scope>
    <source>
        <strain evidence="1 2">HHB13444</strain>
    </source>
</reference>
<keyword evidence="2" id="KW-1185">Reference proteome</keyword>
<accession>A0A5C3NW78</accession>
<name>A0A5C3NW78_9APHY</name>
<evidence type="ECO:0000313" key="2">
    <source>
        <dbReference type="Proteomes" id="UP000308197"/>
    </source>
</evidence>
<dbReference type="InParanoid" id="A0A5C3NW78"/>
<proteinExistence type="predicted"/>
<dbReference type="AlphaFoldDB" id="A0A5C3NW78"/>
<sequence>MDGWIPLGMRNMQDTAGVGLAASAVVEMEYDGLLCQTKVKNAEKIPRNVPHAGPDTAPPCSIAGPTARPHYRLSRASPSPGLCIVPPECSMRGERGCTAAGTYRLWRPPVHCASHSLPRLPSARFPCGTVPRPSECTSGVVPGLCKRECYHMAQVRGRCYCYSRPAAGADALVHGPCRWTVNTRWRARGVASTLGSRLPGPSFAAKSSIEAKKQLCVSASEIPVRLPGNVALAWRPRRTSRAGPTEFQKTT</sequence>
<dbReference type="EMBL" id="ML211570">
    <property type="protein sequence ID" value="TFK81706.1"/>
    <property type="molecule type" value="Genomic_DNA"/>
</dbReference>
<evidence type="ECO:0000313" key="1">
    <source>
        <dbReference type="EMBL" id="TFK81706.1"/>
    </source>
</evidence>